<dbReference type="Pfam" id="PF02687">
    <property type="entry name" value="FtsX"/>
    <property type="match status" value="2"/>
</dbReference>
<feature type="transmembrane region" description="Helical" evidence="7">
    <location>
        <begin position="493"/>
        <end position="513"/>
    </location>
</feature>
<accession>A0AAE9ZU61</accession>
<dbReference type="AlphaFoldDB" id="A0AAE9ZU61"/>
<feature type="transmembrane region" description="Helical" evidence="7">
    <location>
        <begin position="441"/>
        <end position="461"/>
    </location>
</feature>
<evidence type="ECO:0000256" key="2">
    <source>
        <dbReference type="ARBA" id="ARBA00022475"/>
    </source>
</evidence>
<keyword evidence="3 7" id="KW-0812">Transmembrane</keyword>
<dbReference type="KEGG" id="slom:PXH66_13465"/>
<feature type="transmembrane region" description="Helical" evidence="7">
    <location>
        <begin position="807"/>
        <end position="826"/>
    </location>
</feature>
<feature type="transmembrane region" description="Helical" evidence="7">
    <location>
        <begin position="98"/>
        <end position="123"/>
    </location>
</feature>
<dbReference type="GO" id="GO:0005886">
    <property type="term" value="C:plasma membrane"/>
    <property type="evidence" value="ECO:0007669"/>
    <property type="project" value="UniProtKB-SubCell"/>
</dbReference>
<evidence type="ECO:0000256" key="4">
    <source>
        <dbReference type="ARBA" id="ARBA00022989"/>
    </source>
</evidence>
<evidence type="ECO:0000256" key="6">
    <source>
        <dbReference type="ARBA" id="ARBA00038076"/>
    </source>
</evidence>
<feature type="domain" description="ABC3 transporter permease C-terminal" evidence="8">
    <location>
        <begin position="755"/>
        <end position="868"/>
    </location>
</feature>
<evidence type="ECO:0000256" key="3">
    <source>
        <dbReference type="ARBA" id="ARBA00022692"/>
    </source>
</evidence>
<keyword evidence="5 7" id="KW-0472">Membrane</keyword>
<evidence type="ECO:0000256" key="1">
    <source>
        <dbReference type="ARBA" id="ARBA00004651"/>
    </source>
</evidence>
<evidence type="ECO:0000259" key="8">
    <source>
        <dbReference type="Pfam" id="PF02687"/>
    </source>
</evidence>
<dbReference type="PANTHER" id="PTHR30572:SF4">
    <property type="entry name" value="ABC TRANSPORTER PERMEASE YTRF"/>
    <property type="match status" value="1"/>
</dbReference>
<feature type="transmembrane region" description="Helical" evidence="7">
    <location>
        <begin position="349"/>
        <end position="370"/>
    </location>
</feature>
<dbReference type="EMBL" id="CP119075">
    <property type="protein sequence ID" value="WED63341.1"/>
    <property type="molecule type" value="Genomic_DNA"/>
</dbReference>
<feature type="transmembrane region" description="Helical" evidence="7">
    <location>
        <begin position="838"/>
        <end position="861"/>
    </location>
</feature>
<dbReference type="InterPro" id="IPR047928">
    <property type="entry name" value="Perm_prefix_1"/>
</dbReference>
<evidence type="ECO:0000313" key="11">
    <source>
        <dbReference type="Proteomes" id="UP001218638"/>
    </source>
</evidence>
<evidence type="ECO:0000259" key="9">
    <source>
        <dbReference type="Pfam" id="PF12704"/>
    </source>
</evidence>
<proteinExistence type="inferred from homology"/>
<feature type="domain" description="MacB-like periplasmic core" evidence="9">
    <location>
        <begin position="97"/>
        <end position="312"/>
    </location>
</feature>
<dbReference type="NCBIfam" id="NF038403">
    <property type="entry name" value="perm_prefix_1"/>
    <property type="match status" value="1"/>
</dbReference>
<dbReference type="InterPro" id="IPR017800">
    <property type="entry name" value="ADOP"/>
</dbReference>
<dbReference type="NCBIfam" id="TIGR03434">
    <property type="entry name" value="ADOP"/>
    <property type="match status" value="1"/>
</dbReference>
<feature type="domain" description="ABC3 transporter permease C-terminal" evidence="8">
    <location>
        <begin position="355"/>
        <end position="469"/>
    </location>
</feature>
<evidence type="ECO:0000313" key="10">
    <source>
        <dbReference type="EMBL" id="WED63341.1"/>
    </source>
</evidence>
<evidence type="ECO:0000256" key="5">
    <source>
        <dbReference type="ARBA" id="ARBA00023136"/>
    </source>
</evidence>
<dbReference type="Proteomes" id="UP001218638">
    <property type="component" value="Chromosome"/>
</dbReference>
<evidence type="ECO:0000256" key="7">
    <source>
        <dbReference type="SAM" id="Phobius"/>
    </source>
</evidence>
<dbReference type="GO" id="GO:0022857">
    <property type="term" value="F:transmembrane transporter activity"/>
    <property type="evidence" value="ECO:0007669"/>
    <property type="project" value="TreeGrafter"/>
</dbReference>
<dbReference type="InterPro" id="IPR003838">
    <property type="entry name" value="ABC3_permease_C"/>
</dbReference>
<keyword evidence="11" id="KW-1185">Reference proteome</keyword>
<dbReference type="InterPro" id="IPR025857">
    <property type="entry name" value="MacB_PCD"/>
</dbReference>
<protein>
    <submittedName>
        <fullName evidence="10">ABC transporter permease</fullName>
    </submittedName>
</protein>
<feature type="transmembrane region" description="Helical" evidence="7">
    <location>
        <begin position="748"/>
        <end position="776"/>
    </location>
</feature>
<feature type="domain" description="MacB-like periplasmic core" evidence="9">
    <location>
        <begin position="499"/>
        <end position="722"/>
    </location>
</feature>
<name>A0AAE9ZU61_9BACT</name>
<feature type="transmembrane region" description="Helical" evidence="7">
    <location>
        <begin position="402"/>
        <end position="429"/>
    </location>
</feature>
<dbReference type="InterPro" id="IPR050250">
    <property type="entry name" value="Macrolide_Exporter_MacB"/>
</dbReference>
<dbReference type="Pfam" id="PF12704">
    <property type="entry name" value="MacB_PCD"/>
    <property type="match status" value="2"/>
</dbReference>
<sequence length="875" mass="94568">MSKLSGLRTRLRRAFQRGAMDQQMLDEMKHHLDEETARRIAVGEDPATARRRAAADFGSVDARTEEVRDARFGAWAEHFWQDLRFAARNLRKSPGFTAVAVLTLAIGIGANTAIFSVVSGLLLNPLPYADSDRIMVIDEAPVPGGTGGSCGGTFLEWQENQIHFESMAAIHTMTHTMTGRGDPQMVNGWEVTPQYLSLFGLRTALGRDFRPEDDVAGANEHIVILSHRFWQETFNGDPGVVGDFVNFGGEGYQIIGVLDPDALLDPDVQFLSPTGILNDEQKQTRNYHYVTTTFAKLAPGATPAAAAAQLTTVKQGFNHLYPDRKKDWTVTVTSMQESMFGGARQPLNLLLWSVGVVLLIACANVANLLLAKTSARSGELALRLALGATKGRIIRQMLTESLLLAVLGGAAGIAVAAATINPLVVFAGVNDLQRIEIGLDGGVLAFALGASLLTGFVFGLLPALRAAGPNVGDAIKDGGRSGSAGRRRHLQSILIIAETALTVVLLVVAGLLMRSFLNAANQNLGFETDGALTFRLNQNGDTAQTVEKRLQFADQILAELRTIPGVESAAFISNMPMNGNRFYGDSIQRADRIEPDNNIIAGFDAVSPGYFQTMRTPLLRGRDLTAADNRIDAPKVLIVNQSVIDRFFDADENPLGYHIQFKGEPHEIVGVVADARRFAVDGQPFRQVYLPLAQFPWSTHYVLRTQLQPASLAAAVRQAVQRVNPNQPIHQLRTLEDMADETLNFRTMMLTLLSLFAGAALLLACVGIYGVMAYSVNQRTREMGIRLALGAAARDVIALILRDGLKVIAIGLAIGAIGAGFASHLLESQLYNVDPLDPATFVMVSLILVAVGATACFLPAVRASKTDPMQSLRAE</sequence>
<comment type="similarity">
    <text evidence="6">Belongs to the ABC-4 integral membrane protein family.</text>
</comment>
<comment type="subcellular location">
    <subcellularLocation>
        <location evidence="1">Cell membrane</location>
        <topology evidence="1">Multi-pass membrane protein</topology>
    </subcellularLocation>
</comment>
<dbReference type="RefSeq" id="WP_330932039.1">
    <property type="nucleotide sequence ID" value="NZ_CP119075.1"/>
</dbReference>
<keyword evidence="4 7" id="KW-1133">Transmembrane helix</keyword>
<dbReference type="PANTHER" id="PTHR30572">
    <property type="entry name" value="MEMBRANE COMPONENT OF TRANSPORTER-RELATED"/>
    <property type="match status" value="1"/>
</dbReference>
<organism evidence="10 11">
    <name type="scientific">Synoicihabitans lomoniglobus</name>
    <dbReference type="NCBI Taxonomy" id="2909285"/>
    <lineage>
        <taxon>Bacteria</taxon>
        <taxon>Pseudomonadati</taxon>
        <taxon>Verrucomicrobiota</taxon>
        <taxon>Opitutia</taxon>
        <taxon>Opitutales</taxon>
        <taxon>Opitutaceae</taxon>
        <taxon>Synoicihabitans</taxon>
    </lineage>
</organism>
<reference evidence="10" key="1">
    <citation type="submission" date="2023-03" db="EMBL/GenBank/DDBJ databases">
        <title>Lomoglobus Profundus gen. nov., sp. nov., a novel member of the phylum Verrucomicrobia, isolated from deep-marine sediment of South China Sea.</title>
        <authorList>
            <person name="Ahmad T."/>
            <person name="Ishaq S.E."/>
            <person name="Wang F."/>
        </authorList>
    </citation>
    <scope>NUCLEOTIDE SEQUENCE</scope>
    <source>
        <strain evidence="10">LMO-M01</strain>
    </source>
</reference>
<keyword evidence="2" id="KW-1003">Cell membrane</keyword>
<gene>
    <name evidence="10" type="ORF">PXH66_13465</name>
</gene>